<evidence type="ECO:0000256" key="1">
    <source>
        <dbReference type="SAM" id="MobiDB-lite"/>
    </source>
</evidence>
<accession>A0A2P5CGQ0</accession>
<dbReference type="AlphaFoldDB" id="A0A2P5CGQ0"/>
<dbReference type="Proteomes" id="UP000237000">
    <property type="component" value="Unassembled WGS sequence"/>
</dbReference>
<sequence>MSQISQLRRLTSQRSLKIQRNPPRSQILQNHHHHALHHHALHPQNKSPASASASASASAPCVAGYLWLTRPLSVTCCPECYGGHGGGPCNYDHGDPPGPPHLINTMVIMEGLSMTVTYGGVRVMQGLN</sequence>
<name>A0A2P5CGQ0_TREOI</name>
<evidence type="ECO:0000313" key="2">
    <source>
        <dbReference type="EMBL" id="PON60198.1"/>
    </source>
</evidence>
<evidence type="ECO:0000313" key="3">
    <source>
        <dbReference type="Proteomes" id="UP000237000"/>
    </source>
</evidence>
<reference evidence="3" key="1">
    <citation type="submission" date="2016-06" db="EMBL/GenBank/DDBJ databases">
        <title>Parallel loss of symbiosis genes in relatives of nitrogen-fixing non-legume Parasponia.</title>
        <authorList>
            <person name="Van Velzen R."/>
            <person name="Holmer R."/>
            <person name="Bu F."/>
            <person name="Rutten L."/>
            <person name="Van Zeijl A."/>
            <person name="Liu W."/>
            <person name="Santuari L."/>
            <person name="Cao Q."/>
            <person name="Sharma T."/>
            <person name="Shen D."/>
            <person name="Roswanjaya Y."/>
            <person name="Wardhani T."/>
            <person name="Kalhor M.S."/>
            <person name="Jansen J."/>
            <person name="Van den Hoogen J."/>
            <person name="Gungor B."/>
            <person name="Hartog M."/>
            <person name="Hontelez J."/>
            <person name="Verver J."/>
            <person name="Yang W.-C."/>
            <person name="Schijlen E."/>
            <person name="Repin R."/>
            <person name="Schilthuizen M."/>
            <person name="Schranz E."/>
            <person name="Heidstra R."/>
            <person name="Miyata K."/>
            <person name="Fedorova E."/>
            <person name="Kohlen W."/>
            <person name="Bisseling T."/>
            <person name="Smit S."/>
            <person name="Geurts R."/>
        </authorList>
    </citation>
    <scope>NUCLEOTIDE SEQUENCE [LARGE SCALE GENOMIC DNA]</scope>
    <source>
        <strain evidence="3">cv. RG33-2</strain>
    </source>
</reference>
<feature type="region of interest" description="Disordered" evidence="1">
    <location>
        <begin position="1"/>
        <end position="53"/>
    </location>
</feature>
<protein>
    <submittedName>
        <fullName evidence="2">Uncharacterized protein</fullName>
    </submittedName>
</protein>
<dbReference type="EMBL" id="JXTC01000367">
    <property type="protein sequence ID" value="PON60198.1"/>
    <property type="molecule type" value="Genomic_DNA"/>
</dbReference>
<keyword evidence="3" id="KW-1185">Reference proteome</keyword>
<feature type="compositionally biased region" description="Polar residues" evidence="1">
    <location>
        <begin position="1"/>
        <end position="29"/>
    </location>
</feature>
<dbReference type="InParanoid" id="A0A2P5CGQ0"/>
<gene>
    <name evidence="2" type="ORF">TorRG33x02_285320</name>
</gene>
<feature type="compositionally biased region" description="Basic residues" evidence="1">
    <location>
        <begin position="30"/>
        <end position="41"/>
    </location>
</feature>
<organism evidence="2 3">
    <name type="scientific">Trema orientale</name>
    <name type="common">Charcoal tree</name>
    <name type="synonym">Celtis orientalis</name>
    <dbReference type="NCBI Taxonomy" id="63057"/>
    <lineage>
        <taxon>Eukaryota</taxon>
        <taxon>Viridiplantae</taxon>
        <taxon>Streptophyta</taxon>
        <taxon>Embryophyta</taxon>
        <taxon>Tracheophyta</taxon>
        <taxon>Spermatophyta</taxon>
        <taxon>Magnoliopsida</taxon>
        <taxon>eudicotyledons</taxon>
        <taxon>Gunneridae</taxon>
        <taxon>Pentapetalae</taxon>
        <taxon>rosids</taxon>
        <taxon>fabids</taxon>
        <taxon>Rosales</taxon>
        <taxon>Cannabaceae</taxon>
        <taxon>Trema</taxon>
    </lineage>
</organism>
<proteinExistence type="predicted"/>
<comment type="caution">
    <text evidence="2">The sequence shown here is derived from an EMBL/GenBank/DDBJ whole genome shotgun (WGS) entry which is preliminary data.</text>
</comment>